<sequence length="240" mass="27977">MSSYNRSIKMFDEPHPPVVLDRVVNEKSINKGKFLTKAHSESYLYQMQTISKLQDVNSVLEIGPGEGFVAKNLRSIGYEYHTLDFEDANEPTIKADFSSLEPNQVTQSYDLTCACQVLEHFPYESLLKNITTLAQLSKKYVLISLPCSCKGFSIKLNISHGQHKRKTKQIDFYLPTNLPNRKYRKEYMEEFPWAVHYWEIGRKGFPLKRILQDIESCKLKILDKFHSPNPFHYFILSQKE</sequence>
<dbReference type="HOGENOM" id="CLU_1331419_0_0_3"/>
<dbReference type="Pfam" id="PF13489">
    <property type="entry name" value="Methyltransf_23"/>
    <property type="match status" value="1"/>
</dbReference>
<evidence type="ECO:0000313" key="2">
    <source>
        <dbReference type="Proteomes" id="UP000010482"/>
    </source>
</evidence>
<organism evidence="1 2">
    <name type="scientific">Dactylococcopsis salina (strain PCC 8305)</name>
    <name type="common">Myxobactron salinum</name>
    <dbReference type="NCBI Taxonomy" id="13035"/>
    <lineage>
        <taxon>Bacteria</taxon>
        <taxon>Bacillati</taxon>
        <taxon>Cyanobacteriota</taxon>
        <taxon>Cyanophyceae</taxon>
        <taxon>Nodosilineales</taxon>
        <taxon>Cymatolegaceae</taxon>
        <taxon>Dactylococcopsis</taxon>
    </lineage>
</organism>
<dbReference type="KEGG" id="dsl:Dacsa_0259"/>
<protein>
    <recommendedName>
        <fullName evidence="3">Methyltransferase family protein</fullName>
    </recommendedName>
</protein>
<dbReference type="AlphaFoldDB" id="K9YQ61"/>
<accession>K9YQ61</accession>
<dbReference type="Gene3D" id="3.40.50.150">
    <property type="entry name" value="Vaccinia Virus protein VP39"/>
    <property type="match status" value="1"/>
</dbReference>
<dbReference type="EMBL" id="CP003944">
    <property type="protein sequence ID" value="AFZ49066.1"/>
    <property type="molecule type" value="Genomic_DNA"/>
</dbReference>
<dbReference type="eggNOG" id="COG2226">
    <property type="taxonomic scope" value="Bacteria"/>
</dbReference>
<dbReference type="SUPFAM" id="SSF53335">
    <property type="entry name" value="S-adenosyl-L-methionine-dependent methyltransferases"/>
    <property type="match status" value="1"/>
</dbReference>
<evidence type="ECO:0008006" key="3">
    <source>
        <dbReference type="Google" id="ProtNLM"/>
    </source>
</evidence>
<gene>
    <name evidence="1" type="ORF">Dacsa_0259</name>
</gene>
<dbReference type="InterPro" id="IPR029063">
    <property type="entry name" value="SAM-dependent_MTases_sf"/>
</dbReference>
<dbReference type="OrthoDB" id="528104at2"/>
<name>K9YQ61_DACS8</name>
<evidence type="ECO:0000313" key="1">
    <source>
        <dbReference type="EMBL" id="AFZ49066.1"/>
    </source>
</evidence>
<dbReference type="STRING" id="13035.Dacsa_0259"/>
<reference evidence="1" key="1">
    <citation type="submission" date="2012-04" db="EMBL/GenBank/DDBJ databases">
        <title>Finished genome of Dactylococcopsis salina PCC 8305.</title>
        <authorList>
            <consortium name="US DOE Joint Genome Institute"/>
            <person name="Gugger M."/>
            <person name="Coursin T."/>
            <person name="Rippka R."/>
            <person name="Tandeau De Marsac N."/>
            <person name="Huntemann M."/>
            <person name="Wei C.-L."/>
            <person name="Han J."/>
            <person name="Detter J.C."/>
            <person name="Han C."/>
            <person name="Tapia R."/>
            <person name="Daligault H."/>
            <person name="Chen A."/>
            <person name="Krypides N."/>
            <person name="Mavromatis K."/>
            <person name="Markowitz V."/>
            <person name="Szeto E."/>
            <person name="Ivanova N."/>
            <person name="Ovchinnikova G."/>
            <person name="Pagani I."/>
            <person name="Pati A."/>
            <person name="Goodwin L."/>
            <person name="Peters L."/>
            <person name="Pitluck S."/>
            <person name="Woyke T."/>
            <person name="Kerfeld C."/>
        </authorList>
    </citation>
    <scope>NUCLEOTIDE SEQUENCE [LARGE SCALE GENOMIC DNA]</scope>
    <source>
        <strain evidence="1">PCC 8305</strain>
    </source>
</reference>
<dbReference type="Proteomes" id="UP000010482">
    <property type="component" value="Chromosome"/>
</dbReference>
<keyword evidence="2" id="KW-1185">Reference proteome</keyword>
<proteinExistence type="predicted"/>